<dbReference type="EMBL" id="KA648803">
    <property type="protein sequence ID" value="AFP63432.1"/>
    <property type="molecule type" value="mRNA"/>
</dbReference>
<feature type="compositionally biased region" description="Polar residues" evidence="1">
    <location>
        <begin position="172"/>
        <end position="183"/>
    </location>
</feature>
<name>T1PLH8_MUSDO</name>
<feature type="region of interest" description="Disordered" evidence="1">
    <location>
        <begin position="30"/>
        <end position="65"/>
    </location>
</feature>
<accession>T1PLH8</accession>
<feature type="compositionally biased region" description="Low complexity" evidence="1">
    <location>
        <begin position="30"/>
        <end position="47"/>
    </location>
</feature>
<dbReference type="VEuPathDB" id="VectorBase:MDOMA2_005907"/>
<proteinExistence type="evidence at transcript level"/>
<evidence type="ECO:0000256" key="1">
    <source>
        <dbReference type="SAM" id="MobiDB-lite"/>
    </source>
</evidence>
<organism evidence="2">
    <name type="scientific">Musca domestica</name>
    <name type="common">House fly</name>
    <dbReference type="NCBI Taxonomy" id="7370"/>
    <lineage>
        <taxon>Eukaryota</taxon>
        <taxon>Metazoa</taxon>
        <taxon>Ecdysozoa</taxon>
        <taxon>Arthropoda</taxon>
        <taxon>Hexapoda</taxon>
        <taxon>Insecta</taxon>
        <taxon>Pterygota</taxon>
        <taxon>Neoptera</taxon>
        <taxon>Endopterygota</taxon>
        <taxon>Diptera</taxon>
        <taxon>Brachycera</taxon>
        <taxon>Muscomorpha</taxon>
        <taxon>Muscoidea</taxon>
        <taxon>Muscidae</taxon>
        <taxon>Musca</taxon>
    </lineage>
</organism>
<feature type="compositionally biased region" description="Low complexity" evidence="1">
    <location>
        <begin position="159"/>
        <end position="171"/>
    </location>
</feature>
<reference evidence="2" key="1">
    <citation type="submission" date="2012-08" db="EMBL/GenBank/DDBJ databases">
        <title>Transcriptome of adult Musca domestica launches a platform for comparative house fly gene expression and characterization of differential gene expression among resistant and susceptible house flies.</title>
        <authorList>
            <person name="Liu N."/>
            <person name="Zhang L."/>
            <person name="Li M."/>
            <person name="Reid W."/>
        </authorList>
    </citation>
    <scope>NUCLEOTIDE SEQUENCE</scope>
    <source>
        <strain evidence="2">ALHF</strain>
        <tissue evidence="2">Whole body</tissue>
    </source>
</reference>
<evidence type="ECO:0000313" key="2">
    <source>
        <dbReference type="EMBL" id="AFP63432.1"/>
    </source>
</evidence>
<feature type="region of interest" description="Disordered" evidence="1">
    <location>
        <begin position="120"/>
        <end position="139"/>
    </location>
</feature>
<feature type="compositionally biased region" description="Low complexity" evidence="1">
    <location>
        <begin position="122"/>
        <end position="139"/>
    </location>
</feature>
<feature type="compositionally biased region" description="Basic and acidic residues" evidence="1">
    <location>
        <begin position="49"/>
        <end position="65"/>
    </location>
</feature>
<feature type="region of interest" description="Disordered" evidence="1">
    <location>
        <begin position="159"/>
        <end position="189"/>
    </location>
</feature>
<protein>
    <submittedName>
        <fullName evidence="2">Uncharacterized protein</fullName>
    </submittedName>
</protein>
<dbReference type="VEuPathDB" id="VectorBase:MDOA010278"/>
<dbReference type="AlphaFoldDB" id="T1PLH8"/>
<sequence>MYYCYNNNNNNNSTSSGSCMANKKFSLGNTSLSSCSSPSSNNNNNPSVDSDKENQSASEEKLDKLSKLEVQESKISIGNSATSVSTVINNQRNSLADFRQMPQKISSTGLALNNNHLNSPTNGSIVNQNSNNSNNNNKNFLPPIKIAGFRHVSMERITNNNNNNNNINNTISCSSPGKSTTLERPSVKLSECQTKSDSTSPLISKTIERSATVGEFKGIHQRRAEWEQRAKEALK</sequence>